<accession>A0A833PY84</accession>
<organism evidence="1 2">
    <name type="scientific">Burkholderia lata (strain ATCC 17760 / DSM 23089 / LMG 22485 / NCIMB 9086 / R18194 / 383)</name>
    <dbReference type="NCBI Taxonomy" id="482957"/>
    <lineage>
        <taxon>Bacteria</taxon>
        <taxon>Pseudomonadati</taxon>
        <taxon>Pseudomonadota</taxon>
        <taxon>Betaproteobacteria</taxon>
        <taxon>Burkholderiales</taxon>
        <taxon>Burkholderiaceae</taxon>
        <taxon>Burkholderia</taxon>
        <taxon>Burkholderia cepacia complex</taxon>
    </lineage>
</organism>
<sequence length="321" mass="36766">MTGHPHQRSNGNRSSRLKSAFGTAAVEWHDPNFEYDDGIVPQVTREPKKGFHIFDLQPPYPTPYQIVLPSHDAFGWPHGNAYTPLLKARTPSMSTRAVMPGFKLDRLHQALSIAELRVLTKLALHPAVLDFREQYGIYNRKAFWRAEADGTRMHRSQLMTIDVIATYASPPDFRLKYHGISIKAREYCPTEQELRREERERTAMAKRGWTWELIIGDEVSLVEYGNLRLIYIFANHQNLASLYDAAQLFAKVVVRCSNRGSLDAVMLRVARNTGISLDDAYLRFSAAVTYGFLQVDHDYDLRPSHTLHLVRNRPRSTRGDS</sequence>
<comment type="caution">
    <text evidence="1">The sequence shown here is derived from an EMBL/GenBank/DDBJ whole genome shotgun (WGS) entry which is preliminary data.</text>
</comment>
<dbReference type="Gene3D" id="3.40.1350.10">
    <property type="match status" value="1"/>
</dbReference>
<dbReference type="InterPro" id="IPR011335">
    <property type="entry name" value="Restrct_endonuc-II-like"/>
</dbReference>
<name>A0A833PY84_BURL3</name>
<proteinExistence type="predicted"/>
<dbReference type="RefSeq" id="WP_278645386.1">
    <property type="nucleotide sequence ID" value="NZ_WNDV01000005.1"/>
</dbReference>
<dbReference type="GO" id="GO:0003676">
    <property type="term" value="F:nucleic acid binding"/>
    <property type="evidence" value="ECO:0007669"/>
    <property type="project" value="InterPro"/>
</dbReference>
<dbReference type="EMBL" id="WNDV01000005">
    <property type="protein sequence ID" value="KAF1038619.1"/>
    <property type="molecule type" value="Genomic_DNA"/>
</dbReference>
<evidence type="ECO:0000313" key="2">
    <source>
        <dbReference type="Proteomes" id="UP000467522"/>
    </source>
</evidence>
<dbReference type="SUPFAM" id="SSF52980">
    <property type="entry name" value="Restriction endonuclease-like"/>
    <property type="match status" value="1"/>
</dbReference>
<evidence type="ECO:0008006" key="3">
    <source>
        <dbReference type="Google" id="ProtNLM"/>
    </source>
</evidence>
<protein>
    <recommendedName>
        <fullName evidence="3">TnsA endonuclease N-terminal domain-containing protein</fullName>
    </recommendedName>
</protein>
<dbReference type="Proteomes" id="UP000467522">
    <property type="component" value="Unassembled WGS sequence"/>
</dbReference>
<dbReference type="InterPro" id="IPR011856">
    <property type="entry name" value="tRNA_endonuc-like_dom_sf"/>
</dbReference>
<dbReference type="AlphaFoldDB" id="A0A833PY84"/>
<gene>
    <name evidence="1" type="ORF">GAK33_01955</name>
</gene>
<evidence type="ECO:0000313" key="1">
    <source>
        <dbReference type="EMBL" id="KAF1038619.1"/>
    </source>
</evidence>
<reference evidence="2" key="1">
    <citation type="journal article" date="2020" name="MBio">
        <title>Horizontal gene transfer to a defensive symbiont with a reduced genome amongst a multipartite beetle microbiome.</title>
        <authorList>
            <person name="Waterworth S.C."/>
            <person name="Florez L.V."/>
            <person name="Rees E.R."/>
            <person name="Hertweck C."/>
            <person name="Kaltenpoth M."/>
            <person name="Kwan J.C."/>
        </authorList>
    </citation>
    <scope>NUCLEOTIDE SEQUENCE [LARGE SCALE GENOMIC DNA]</scope>
</reference>